<dbReference type="InterPro" id="IPR009061">
    <property type="entry name" value="DNA-bd_dom_put_sf"/>
</dbReference>
<keyword evidence="1 3" id="KW-0238">DNA-binding</keyword>
<accession>A0ABV7TQY2</accession>
<dbReference type="GO" id="GO:0003677">
    <property type="term" value="F:DNA binding"/>
    <property type="evidence" value="ECO:0007669"/>
    <property type="project" value="UniProtKB-KW"/>
</dbReference>
<name>A0ABV7TQY2_9NEIS</name>
<dbReference type="PANTHER" id="PTHR30204:SF58">
    <property type="entry name" value="HTH-TYPE TRANSCRIPTIONAL REGULATOR YFMP"/>
    <property type="match status" value="1"/>
</dbReference>
<evidence type="ECO:0000313" key="3">
    <source>
        <dbReference type="EMBL" id="MFC3625274.1"/>
    </source>
</evidence>
<dbReference type="Pfam" id="PF13411">
    <property type="entry name" value="MerR_1"/>
    <property type="match status" value="1"/>
</dbReference>
<dbReference type="InterPro" id="IPR000551">
    <property type="entry name" value="MerR-type_HTH_dom"/>
</dbReference>
<dbReference type="PROSITE" id="PS50937">
    <property type="entry name" value="HTH_MERR_2"/>
    <property type="match status" value="1"/>
</dbReference>
<dbReference type="Proteomes" id="UP001595636">
    <property type="component" value="Unassembled WGS sequence"/>
</dbReference>
<dbReference type="CDD" id="cd04776">
    <property type="entry name" value="HTH_GnyR"/>
    <property type="match status" value="1"/>
</dbReference>
<dbReference type="SUPFAM" id="SSF46955">
    <property type="entry name" value="Putative DNA-binding domain"/>
    <property type="match status" value="1"/>
</dbReference>
<comment type="caution">
    <text evidence="3">The sequence shown here is derived from an EMBL/GenBank/DDBJ whole genome shotgun (WGS) entry which is preliminary data.</text>
</comment>
<proteinExistence type="predicted"/>
<dbReference type="RefSeq" id="WP_390276772.1">
    <property type="nucleotide sequence ID" value="NZ_JBHRYH010000009.1"/>
</dbReference>
<organism evidence="3 4">
    <name type="scientific">Vogesella amnigena</name>
    <dbReference type="NCBI Taxonomy" id="1507449"/>
    <lineage>
        <taxon>Bacteria</taxon>
        <taxon>Pseudomonadati</taxon>
        <taxon>Pseudomonadota</taxon>
        <taxon>Betaproteobacteria</taxon>
        <taxon>Neisseriales</taxon>
        <taxon>Chromobacteriaceae</taxon>
        <taxon>Vogesella</taxon>
    </lineage>
</organism>
<protein>
    <submittedName>
        <fullName evidence="3">MerR family DNA-binding transcriptional regulator</fullName>
    </submittedName>
</protein>
<dbReference type="PANTHER" id="PTHR30204">
    <property type="entry name" value="REDOX-CYCLING DRUG-SENSING TRANSCRIPTIONAL ACTIVATOR SOXR"/>
    <property type="match status" value="1"/>
</dbReference>
<sequence length="131" mass="15414">MNVAADRTFSISELAQEFDVTTRAIRFYEAEGLLSPAREGQRRIYTRRDRVRLMLTLRGKRIGLSLQEIRELFELYDAANTDEPQLKKFIDLLSSREQQLKRQMQDLQLVLKEIGQVRGQCEEWLHTRSKG</sequence>
<dbReference type="Gene3D" id="1.10.1660.10">
    <property type="match status" value="1"/>
</dbReference>
<dbReference type="SMART" id="SM00422">
    <property type="entry name" value="HTH_MERR"/>
    <property type="match status" value="1"/>
</dbReference>
<evidence type="ECO:0000256" key="1">
    <source>
        <dbReference type="ARBA" id="ARBA00023125"/>
    </source>
</evidence>
<reference evidence="4" key="1">
    <citation type="journal article" date="2019" name="Int. J. Syst. Evol. Microbiol.">
        <title>The Global Catalogue of Microorganisms (GCM) 10K type strain sequencing project: providing services to taxonomists for standard genome sequencing and annotation.</title>
        <authorList>
            <consortium name="The Broad Institute Genomics Platform"/>
            <consortium name="The Broad Institute Genome Sequencing Center for Infectious Disease"/>
            <person name="Wu L."/>
            <person name="Ma J."/>
        </authorList>
    </citation>
    <scope>NUCLEOTIDE SEQUENCE [LARGE SCALE GENOMIC DNA]</scope>
    <source>
        <strain evidence="4">KCTC 42195</strain>
    </source>
</reference>
<keyword evidence="4" id="KW-1185">Reference proteome</keyword>
<feature type="domain" description="HTH merR-type" evidence="2">
    <location>
        <begin position="8"/>
        <end position="75"/>
    </location>
</feature>
<gene>
    <name evidence="3" type="ORF">ACFOKJ_03820</name>
</gene>
<evidence type="ECO:0000259" key="2">
    <source>
        <dbReference type="PROSITE" id="PS50937"/>
    </source>
</evidence>
<evidence type="ECO:0000313" key="4">
    <source>
        <dbReference type="Proteomes" id="UP001595636"/>
    </source>
</evidence>
<dbReference type="EMBL" id="JBHRYH010000009">
    <property type="protein sequence ID" value="MFC3625274.1"/>
    <property type="molecule type" value="Genomic_DNA"/>
</dbReference>
<dbReference type="InterPro" id="IPR047057">
    <property type="entry name" value="MerR_fam"/>
</dbReference>